<keyword evidence="11" id="KW-1185">Reference proteome</keyword>
<evidence type="ECO:0000313" key="10">
    <source>
        <dbReference type="EMBL" id="OPJ62606.1"/>
    </source>
</evidence>
<protein>
    <submittedName>
        <fullName evidence="10">Amino-acid carrier protein AlsT</fullName>
    </submittedName>
</protein>
<evidence type="ECO:0000256" key="9">
    <source>
        <dbReference type="RuleBase" id="RU363064"/>
    </source>
</evidence>
<proteinExistence type="inferred from homology"/>
<dbReference type="Gene3D" id="1.20.1740.10">
    <property type="entry name" value="Amino acid/polyamine transporter I"/>
    <property type="match status" value="1"/>
</dbReference>
<comment type="similarity">
    <text evidence="2 9">Belongs to the alanine or glycine:cation symporter (AGCS) (TC 2.A.25) family.</text>
</comment>
<dbReference type="AlphaFoldDB" id="A0A1V4IRQ0"/>
<organism evidence="10 11">
    <name type="scientific">Clostridium oryzae</name>
    <dbReference type="NCBI Taxonomy" id="1450648"/>
    <lineage>
        <taxon>Bacteria</taxon>
        <taxon>Bacillati</taxon>
        <taxon>Bacillota</taxon>
        <taxon>Clostridia</taxon>
        <taxon>Eubacteriales</taxon>
        <taxon>Clostridiaceae</taxon>
        <taxon>Clostridium</taxon>
    </lineage>
</organism>
<feature type="transmembrane region" description="Helical" evidence="9">
    <location>
        <begin position="143"/>
        <end position="160"/>
    </location>
</feature>
<dbReference type="RefSeq" id="WP_079423324.1">
    <property type="nucleotide sequence ID" value="NZ_MZGV01000014.1"/>
</dbReference>
<comment type="caution">
    <text evidence="10">The sequence shown here is derived from an EMBL/GenBank/DDBJ whole genome shotgun (WGS) entry which is preliminary data.</text>
</comment>
<evidence type="ECO:0000256" key="8">
    <source>
        <dbReference type="ARBA" id="ARBA00023136"/>
    </source>
</evidence>
<feature type="transmembrane region" description="Helical" evidence="9">
    <location>
        <begin position="415"/>
        <end position="434"/>
    </location>
</feature>
<dbReference type="EMBL" id="MZGV01000014">
    <property type="protein sequence ID" value="OPJ62606.1"/>
    <property type="molecule type" value="Genomic_DNA"/>
</dbReference>
<accession>A0A1V4IRQ0</accession>
<keyword evidence="3 9" id="KW-0813">Transport</keyword>
<feature type="transmembrane region" description="Helical" evidence="9">
    <location>
        <begin position="304"/>
        <end position="323"/>
    </location>
</feature>
<dbReference type="GO" id="GO:0005283">
    <property type="term" value="F:amino acid:sodium symporter activity"/>
    <property type="evidence" value="ECO:0007669"/>
    <property type="project" value="InterPro"/>
</dbReference>
<dbReference type="OrthoDB" id="9804874at2"/>
<evidence type="ECO:0000256" key="6">
    <source>
        <dbReference type="ARBA" id="ARBA00022847"/>
    </source>
</evidence>
<evidence type="ECO:0000256" key="3">
    <source>
        <dbReference type="ARBA" id="ARBA00022448"/>
    </source>
</evidence>
<evidence type="ECO:0000256" key="2">
    <source>
        <dbReference type="ARBA" id="ARBA00009261"/>
    </source>
</evidence>
<name>A0A1V4IRQ0_9CLOT</name>
<comment type="subcellular location">
    <subcellularLocation>
        <location evidence="1 9">Cell membrane</location>
        <topology evidence="1 9">Multi-pass membrane protein</topology>
    </subcellularLocation>
</comment>
<dbReference type="GO" id="GO:0005886">
    <property type="term" value="C:plasma membrane"/>
    <property type="evidence" value="ECO:0007669"/>
    <property type="project" value="UniProtKB-SubCell"/>
</dbReference>
<dbReference type="InterPro" id="IPR001463">
    <property type="entry name" value="Na/Ala_symport"/>
</dbReference>
<dbReference type="Proteomes" id="UP000190080">
    <property type="component" value="Unassembled WGS sequence"/>
</dbReference>
<dbReference type="PRINTS" id="PR00175">
    <property type="entry name" value="NAALASMPORT"/>
</dbReference>
<feature type="transmembrane region" description="Helical" evidence="9">
    <location>
        <begin position="208"/>
        <end position="227"/>
    </location>
</feature>
<feature type="transmembrane region" description="Helical" evidence="9">
    <location>
        <begin position="239"/>
        <end position="262"/>
    </location>
</feature>
<reference evidence="10 11" key="1">
    <citation type="submission" date="2017-03" db="EMBL/GenBank/DDBJ databases">
        <title>Genome sequence of Clostridium oryzae DSM 28571.</title>
        <authorList>
            <person name="Poehlein A."/>
            <person name="Daniel R."/>
        </authorList>
    </citation>
    <scope>NUCLEOTIDE SEQUENCE [LARGE SCALE GENOMIC DNA]</scope>
    <source>
        <strain evidence="10 11">DSM 28571</strain>
    </source>
</reference>
<dbReference type="PANTHER" id="PTHR30330">
    <property type="entry name" value="AGSS FAMILY TRANSPORTER, SODIUM-ALANINE"/>
    <property type="match status" value="1"/>
</dbReference>
<keyword evidence="5 9" id="KW-0812">Transmembrane</keyword>
<dbReference type="Pfam" id="PF01235">
    <property type="entry name" value="Na_Ala_symp"/>
    <property type="match status" value="1"/>
</dbReference>
<keyword evidence="6 9" id="KW-0769">Symport</keyword>
<feature type="transmembrane region" description="Helical" evidence="9">
    <location>
        <begin position="14"/>
        <end position="33"/>
    </location>
</feature>
<keyword evidence="4 9" id="KW-1003">Cell membrane</keyword>
<dbReference type="PANTHER" id="PTHR30330:SF3">
    <property type="entry name" value="TRANSCRIPTIONAL REGULATOR, LRP FAMILY"/>
    <property type="match status" value="1"/>
</dbReference>
<evidence type="ECO:0000313" key="11">
    <source>
        <dbReference type="Proteomes" id="UP000190080"/>
    </source>
</evidence>
<feature type="transmembrane region" description="Helical" evidence="9">
    <location>
        <begin position="389"/>
        <end position="409"/>
    </location>
</feature>
<evidence type="ECO:0000256" key="7">
    <source>
        <dbReference type="ARBA" id="ARBA00022989"/>
    </source>
</evidence>
<evidence type="ECO:0000256" key="1">
    <source>
        <dbReference type="ARBA" id="ARBA00004651"/>
    </source>
</evidence>
<keyword evidence="8 9" id="KW-0472">Membrane</keyword>
<feature type="transmembrane region" description="Helical" evidence="9">
    <location>
        <begin position="180"/>
        <end position="199"/>
    </location>
</feature>
<sequence length="458" mass="48596">MEYLISFLKSTDSLLWGVPMIVILFGTHIFLTFRTGFIQRKIFTAIKLSVAKDKDSEGDVSQFGALSTALAATVGTGNIIGVSTAITLGGPGAVLWMWLTGVFGIATKYSEALISVKYRVKTENGTMLGGAMYALERGLKMKWLGVIFAIFTAVAAFGIGCSTQTNSIASTLKDSFGTPVWVTGIVVTLFVGAVIIGGVKSITKVCEALVPFMAIFYLVGCFIILIMNADVLGQTIVTIVQAAFTPKAAGGGFVGSTVAVACRYGTARGLFSNESGMGSAPIVAAAAQTKNPVKQALVSMTGTFWDTVVICLMTGLVIVSSVIKNPAIDTKTSSLLTNAAWHQIPIVGSVVLSISLAIFALSTVLGWSYYGERAAEYLFGPKIIKPYRILWVIVALIGTLMSLDLVWTIADILNALMVIPNVIAMLFLSGVIAAETKKYINDIEKPSDEKVPMVEKAS</sequence>
<keyword evidence="7 9" id="KW-1133">Transmembrane helix</keyword>
<dbReference type="STRING" id="1450648.CLORY_17360"/>
<dbReference type="NCBIfam" id="TIGR00835">
    <property type="entry name" value="agcS"/>
    <property type="match status" value="1"/>
</dbReference>
<evidence type="ECO:0000256" key="5">
    <source>
        <dbReference type="ARBA" id="ARBA00022692"/>
    </source>
</evidence>
<dbReference type="FunFam" id="1.20.1740.10:FF:000004">
    <property type="entry name" value="Sodium:alanine symporter family protein"/>
    <property type="match status" value="1"/>
</dbReference>
<gene>
    <name evidence="10" type="primary">alsT</name>
    <name evidence="10" type="ORF">CLORY_17360</name>
</gene>
<feature type="transmembrane region" description="Helical" evidence="9">
    <location>
        <begin position="343"/>
        <end position="368"/>
    </location>
</feature>
<evidence type="ECO:0000256" key="4">
    <source>
        <dbReference type="ARBA" id="ARBA00022475"/>
    </source>
</evidence>